<name>A0A5B8XJ88_9RICK</name>
<feature type="compositionally biased region" description="Low complexity" evidence="1">
    <location>
        <begin position="28"/>
        <end position="54"/>
    </location>
</feature>
<gene>
    <name evidence="2" type="ORF">Deia_01123</name>
</gene>
<proteinExistence type="predicted"/>
<feature type="compositionally biased region" description="Low complexity" evidence="1">
    <location>
        <begin position="136"/>
        <end position="150"/>
    </location>
</feature>
<feature type="region of interest" description="Disordered" evidence="1">
    <location>
        <begin position="22"/>
        <end position="54"/>
    </location>
</feature>
<evidence type="ECO:0000256" key="1">
    <source>
        <dbReference type="SAM" id="MobiDB-lite"/>
    </source>
</evidence>
<sequence length="167" mass="19560">MEELGTKCPDRDQELIKKVKIEQEEENQQNQQQFINQVPQVKQEGGDEQQQFQQPYYSFQMPMQGQFPPVTQFQQPQSNINIIQQQLLPQVKEENNVIGEGGNQQPFQQPQSAIQEHVVPQVKKKITKKDRRQFEVAQQTANQAVQNPQTGRYPTRERNNTSFSQFF</sequence>
<reference evidence="2 3" key="1">
    <citation type="journal article" date="2019" name="ISME J.">
        <title>Deianiraea, an extracellular bacterium associated with the ciliate Paramecium, suggests an alternative scenario for the evolution of Rickettsiales.</title>
        <authorList>
            <person name="Castelli M."/>
            <person name="Sabaneyeva E."/>
            <person name="Lanzoni O."/>
            <person name="Lebedeva N."/>
            <person name="Floriano A.M."/>
            <person name="Gaiarsa S."/>
            <person name="Benken K."/>
            <person name="Modeo L."/>
            <person name="Bandi C."/>
            <person name="Potekhin A."/>
            <person name="Sassera D."/>
            <person name="Petroni G."/>
        </authorList>
    </citation>
    <scope>NUCLEOTIDE SEQUENCE [LARGE SCALE GENOMIC DNA]</scope>
    <source>
        <strain evidence="2">CyL4-1</strain>
    </source>
</reference>
<dbReference type="Proteomes" id="UP000321934">
    <property type="component" value="Chromosome"/>
</dbReference>
<dbReference type="EMBL" id="CP029077">
    <property type="protein sequence ID" value="QED23904.1"/>
    <property type="molecule type" value="Genomic_DNA"/>
</dbReference>
<evidence type="ECO:0000313" key="3">
    <source>
        <dbReference type="Proteomes" id="UP000321934"/>
    </source>
</evidence>
<evidence type="ECO:0000313" key="2">
    <source>
        <dbReference type="EMBL" id="QED23904.1"/>
    </source>
</evidence>
<feature type="region of interest" description="Disordered" evidence="1">
    <location>
        <begin position="126"/>
        <end position="167"/>
    </location>
</feature>
<protein>
    <submittedName>
        <fullName evidence="2">Uncharacterized protein</fullName>
    </submittedName>
</protein>
<dbReference type="RefSeq" id="WP_146821386.1">
    <property type="nucleotide sequence ID" value="NZ_CP029077.1"/>
</dbReference>
<organism evidence="2 3">
    <name type="scientific">Candidatus Deianiraea vastatrix</name>
    <dbReference type="NCBI Taxonomy" id="2163644"/>
    <lineage>
        <taxon>Bacteria</taxon>
        <taxon>Pseudomonadati</taxon>
        <taxon>Pseudomonadota</taxon>
        <taxon>Alphaproteobacteria</taxon>
        <taxon>Rickettsiales</taxon>
        <taxon>Candidatus Deianiraeaceae</taxon>
        <taxon>Candidatus Deianiraea</taxon>
    </lineage>
</organism>
<keyword evidence="3" id="KW-1185">Reference proteome</keyword>
<accession>A0A5B8XJ88</accession>
<dbReference type="AlphaFoldDB" id="A0A5B8XJ88"/>